<feature type="transmembrane region" description="Helical" evidence="6">
    <location>
        <begin position="50"/>
        <end position="72"/>
    </location>
</feature>
<evidence type="ECO:0000256" key="1">
    <source>
        <dbReference type="ARBA" id="ARBA00004141"/>
    </source>
</evidence>
<dbReference type="Pfam" id="PF20519">
    <property type="entry name" value="Polycystin_dom"/>
    <property type="match status" value="1"/>
</dbReference>
<dbReference type="AlphaFoldDB" id="A0A1B6D491"/>
<evidence type="ECO:0000256" key="4">
    <source>
        <dbReference type="ARBA" id="ARBA00022989"/>
    </source>
</evidence>
<dbReference type="InterPro" id="IPR046791">
    <property type="entry name" value="Polycystin_dom"/>
</dbReference>
<feature type="transmembrane region" description="Helical" evidence="6">
    <location>
        <begin position="524"/>
        <end position="544"/>
    </location>
</feature>
<dbReference type="InterPro" id="IPR051223">
    <property type="entry name" value="Polycystin"/>
</dbReference>
<sequence length="730" mass="85984">KEEENQNCCRRFCKCLHDIFHKVIMTRPLMPIRITEETPESAKIRQRWTITAWVVCQAIIWTCAYFIMLYGLKLSRMKTTSWLGTISLALGYNMFILSPIKIILFATILAVLFGKLHNVETFDCKSQDAIYLNKLSNPEYLNELVKIRSKSMYYTLPPMNIEQMRAKIKIVRRWRIMLDFLMILLFYGMLYSNIFSWTPMYFIANNHMKNTISLSEYGAPNLQDVHNATIFHEFVYESLAATLFSSMWYNEAELSSPGVHYKSMGWLKDSVSRLVGVPRLRQQRVKEGVCKVHPYFTTLIKNCRPPLNTVTEDKETYSENWVDKDEEAYFHQNRERWIYIYPAGSNSINSYGKSGQYYDAGGYISELSRNMENFVDHVAILESQEDTWIDEYTRVIFVEFTFYNPNINSFYVGLVVAERLANGLVTAEFQNEIVDMMPYEWSAEIIIFGILYLYFLCRACLNFNHLGLKFFKQLKSYNEIIFNIIIFTTVGIYLYMIYVRGLLYETLERNGQDQFIGFRTILDMYWWLSIFFVLLYVTTTMRVLRTIRLGRYYETIKYTFSLSVGYLYILHLPIALLTFLIIYTISFLLKVPLRPMYIILTYKTLFKELPAASMFLSKSCLPFLICYGSAISMSLYLVVLVHNYRIAKFYKLSTSSEFNLLLFVYEQFKIFVSNMKQSKPLRNKAEENKLNDSKKLNIEKERLRAGSDVLNLAHKLDIIIIKLDELEKFM</sequence>
<keyword evidence="5 6" id="KW-0472">Membrane</keyword>
<feature type="transmembrane region" description="Helical" evidence="6">
    <location>
        <begin position="92"/>
        <end position="113"/>
    </location>
</feature>
<feature type="transmembrane region" description="Helical" evidence="6">
    <location>
        <begin position="176"/>
        <end position="197"/>
    </location>
</feature>
<evidence type="ECO:0000256" key="5">
    <source>
        <dbReference type="ARBA" id="ARBA00023136"/>
    </source>
</evidence>
<reference evidence="8" key="1">
    <citation type="submission" date="2015-12" db="EMBL/GenBank/DDBJ databases">
        <title>De novo transcriptome assembly of four potential Pierce s Disease insect vectors from Arizona vineyards.</title>
        <authorList>
            <person name="Tassone E.E."/>
        </authorList>
    </citation>
    <scope>NUCLEOTIDE SEQUENCE</scope>
</reference>
<dbReference type="GO" id="GO:0016020">
    <property type="term" value="C:membrane"/>
    <property type="evidence" value="ECO:0007669"/>
    <property type="project" value="UniProtKB-SubCell"/>
</dbReference>
<feature type="domain" description="Polycystin" evidence="7">
    <location>
        <begin position="263"/>
        <end position="436"/>
    </location>
</feature>
<feature type="transmembrane region" description="Helical" evidence="6">
    <location>
        <begin position="481"/>
        <end position="504"/>
    </location>
</feature>
<feature type="non-terminal residue" evidence="8">
    <location>
        <position position="1"/>
    </location>
</feature>
<protein>
    <recommendedName>
        <fullName evidence="7">Polycystin domain-containing protein</fullName>
    </recommendedName>
</protein>
<accession>A0A1B6D491</accession>
<evidence type="ECO:0000256" key="2">
    <source>
        <dbReference type="ARBA" id="ARBA00007200"/>
    </source>
</evidence>
<dbReference type="GO" id="GO:0005262">
    <property type="term" value="F:calcium channel activity"/>
    <property type="evidence" value="ECO:0007669"/>
    <property type="project" value="TreeGrafter"/>
</dbReference>
<evidence type="ECO:0000313" key="8">
    <source>
        <dbReference type="EMBL" id="JAS20488.1"/>
    </source>
</evidence>
<keyword evidence="3 6" id="KW-0812">Transmembrane</keyword>
<comment type="subcellular location">
    <subcellularLocation>
        <location evidence="1">Membrane</location>
        <topology evidence="1">Multi-pass membrane protein</topology>
    </subcellularLocation>
</comment>
<evidence type="ECO:0000256" key="6">
    <source>
        <dbReference type="SAM" id="Phobius"/>
    </source>
</evidence>
<dbReference type="EMBL" id="GEDC01016810">
    <property type="protein sequence ID" value="JAS20488.1"/>
    <property type="molecule type" value="Transcribed_RNA"/>
</dbReference>
<feature type="transmembrane region" description="Helical" evidence="6">
    <location>
        <begin position="565"/>
        <end position="589"/>
    </location>
</feature>
<feature type="transmembrane region" description="Helical" evidence="6">
    <location>
        <begin position="441"/>
        <end position="461"/>
    </location>
</feature>
<name>A0A1B6D491_9HEMI</name>
<dbReference type="PANTHER" id="PTHR10877">
    <property type="entry name" value="POLYCYSTIN FAMILY MEMBER"/>
    <property type="match status" value="1"/>
</dbReference>
<gene>
    <name evidence="8" type="ORF">g.8744</name>
</gene>
<comment type="similarity">
    <text evidence="2">Belongs to the polycystin family.</text>
</comment>
<dbReference type="PANTHER" id="PTHR10877:SF194">
    <property type="entry name" value="LOCATION OF VULVA DEFECTIVE 1"/>
    <property type="match status" value="1"/>
</dbReference>
<organism evidence="8">
    <name type="scientific">Clastoptera arizonana</name>
    <name type="common">Arizona spittle bug</name>
    <dbReference type="NCBI Taxonomy" id="38151"/>
    <lineage>
        <taxon>Eukaryota</taxon>
        <taxon>Metazoa</taxon>
        <taxon>Ecdysozoa</taxon>
        <taxon>Arthropoda</taxon>
        <taxon>Hexapoda</taxon>
        <taxon>Insecta</taxon>
        <taxon>Pterygota</taxon>
        <taxon>Neoptera</taxon>
        <taxon>Paraneoptera</taxon>
        <taxon>Hemiptera</taxon>
        <taxon>Auchenorrhyncha</taxon>
        <taxon>Cercopoidea</taxon>
        <taxon>Clastopteridae</taxon>
        <taxon>Clastoptera</taxon>
    </lineage>
</organism>
<feature type="transmembrane region" description="Helical" evidence="6">
    <location>
        <begin position="621"/>
        <end position="641"/>
    </location>
</feature>
<evidence type="ECO:0000256" key="3">
    <source>
        <dbReference type="ARBA" id="ARBA00022692"/>
    </source>
</evidence>
<keyword evidence="4 6" id="KW-1133">Transmembrane helix</keyword>
<proteinExistence type="inferred from homology"/>
<dbReference type="GO" id="GO:0050982">
    <property type="term" value="P:detection of mechanical stimulus"/>
    <property type="evidence" value="ECO:0007669"/>
    <property type="project" value="TreeGrafter"/>
</dbReference>
<evidence type="ECO:0000259" key="7">
    <source>
        <dbReference type="Pfam" id="PF20519"/>
    </source>
</evidence>